<gene>
    <name evidence="1" type="ORF">EJD97_023386</name>
</gene>
<evidence type="ECO:0000313" key="1">
    <source>
        <dbReference type="EMBL" id="TMW85285.1"/>
    </source>
</evidence>
<sequence>MLFIDPRLNLRVQLAVQTVSRCMGLLQVSTQFKLMTSSGFIVASRSCLSTNLTQTRFYKITIYLLSLN</sequence>
<reference evidence="1" key="1">
    <citation type="submission" date="2019-05" db="EMBL/GenBank/DDBJ databases">
        <title>The de novo reference genome and transcriptome assemblies of the wild tomato species Solanum chilense.</title>
        <authorList>
            <person name="Stam R."/>
            <person name="Nosenko T."/>
            <person name="Hoerger A.C."/>
            <person name="Stephan W."/>
            <person name="Seidel M.A."/>
            <person name="Kuhn J.M.M."/>
            <person name="Haberer G."/>
            <person name="Tellier A."/>
        </authorList>
    </citation>
    <scope>NUCLEOTIDE SEQUENCE</scope>
    <source>
        <tissue evidence="1">Mature leaves</tissue>
    </source>
</reference>
<organism evidence="1">
    <name type="scientific">Solanum chilense</name>
    <name type="common">Tomato</name>
    <name type="synonym">Lycopersicon chilense</name>
    <dbReference type="NCBI Taxonomy" id="4083"/>
    <lineage>
        <taxon>Eukaryota</taxon>
        <taxon>Viridiplantae</taxon>
        <taxon>Streptophyta</taxon>
        <taxon>Embryophyta</taxon>
        <taxon>Tracheophyta</taxon>
        <taxon>Spermatophyta</taxon>
        <taxon>Magnoliopsida</taxon>
        <taxon>eudicotyledons</taxon>
        <taxon>Gunneridae</taxon>
        <taxon>Pentapetalae</taxon>
        <taxon>asterids</taxon>
        <taxon>lamiids</taxon>
        <taxon>Solanales</taxon>
        <taxon>Solanaceae</taxon>
        <taxon>Solanoideae</taxon>
        <taxon>Solaneae</taxon>
        <taxon>Solanum</taxon>
        <taxon>Solanum subgen. Lycopersicon</taxon>
    </lineage>
</organism>
<comment type="caution">
    <text evidence="1">The sequence shown here is derived from an EMBL/GenBank/DDBJ whole genome shotgun (WGS) entry which is preliminary data.</text>
</comment>
<accession>A0A6N2ASK3</accession>
<dbReference type="EMBL" id="RXGB01007601">
    <property type="protein sequence ID" value="TMW85285.1"/>
    <property type="molecule type" value="Genomic_DNA"/>
</dbReference>
<protein>
    <submittedName>
        <fullName evidence="1">Uncharacterized protein</fullName>
    </submittedName>
</protein>
<dbReference type="AlphaFoldDB" id="A0A6N2ASK3"/>
<proteinExistence type="predicted"/>
<name>A0A6N2ASK3_SOLCI</name>